<sequence length="288" mass="33756">VMPAVGITDTFKRISVIQIIQKLHGKDHGKNVYDLHYKVLIDGEERNGIMEIDSRHKMEIFQTGNGTEEVIEIHDYKNGITGIRFSKNQKCYIRTQTKVLPNVTSPENPENEEETSKMNLDNSEVWVPAEEPIENRAFLLDSKIFEVCKNMPIHWIHPLYLKAFVSVIDADFHDIEDISLSNEDNTDEDLSQFQKDTEANQEGKRRVRDVMVDVPVNDYRENGVELDHRLDERGICCQYCRQGVRFCQRYFEPLRGYMPYPYYYQGGRVICRIIMPCNWWIARMLGRV</sequence>
<dbReference type="AlphaFoldDB" id="A0A8C4SQ58"/>
<dbReference type="GO" id="GO:0016525">
    <property type="term" value="P:negative regulation of angiogenesis"/>
    <property type="evidence" value="ECO:0007669"/>
    <property type="project" value="TreeGrafter"/>
</dbReference>
<dbReference type="Ensembl" id="ENSECRT00000020819.1">
    <property type="protein sequence ID" value="ENSECRP00000020379.1"/>
    <property type="gene ID" value="ENSECRG00000013690.1"/>
</dbReference>
<protein>
    <submittedName>
        <fullName evidence="9">Tenomodulin</fullName>
    </submittedName>
</protein>
<reference evidence="9" key="3">
    <citation type="submission" date="2025-09" db="UniProtKB">
        <authorList>
            <consortium name="Ensembl"/>
        </authorList>
    </citation>
    <scope>IDENTIFICATION</scope>
</reference>
<dbReference type="InterPro" id="IPR043405">
    <property type="entry name" value="Chondromodulin/Tenomodulin"/>
</dbReference>
<reference evidence="9" key="1">
    <citation type="submission" date="2021-06" db="EMBL/GenBank/DDBJ databases">
        <authorList>
            <consortium name="Wellcome Sanger Institute Data Sharing"/>
        </authorList>
    </citation>
    <scope>NUCLEOTIDE SEQUENCE [LARGE SCALE GENOMIC DNA]</scope>
</reference>
<evidence type="ECO:0000313" key="9">
    <source>
        <dbReference type="Ensembl" id="ENSECRP00000020379.1"/>
    </source>
</evidence>
<evidence type="ECO:0000313" key="10">
    <source>
        <dbReference type="Proteomes" id="UP000694620"/>
    </source>
</evidence>
<dbReference type="PANTHER" id="PTHR14064">
    <property type="entry name" value="CHONDROMODULIN-RELATED"/>
    <property type="match status" value="1"/>
</dbReference>
<keyword evidence="5" id="KW-0472">Membrane</keyword>
<keyword evidence="4" id="KW-1133">Transmembrane helix</keyword>
<dbReference type="PROSITE" id="PS50869">
    <property type="entry name" value="BRICHOS"/>
    <property type="match status" value="1"/>
</dbReference>
<evidence type="ECO:0000256" key="7">
    <source>
        <dbReference type="ARBA" id="ARBA00023180"/>
    </source>
</evidence>
<proteinExistence type="inferred from homology"/>
<dbReference type="InterPro" id="IPR007084">
    <property type="entry name" value="BRICHOS_dom"/>
</dbReference>
<feature type="domain" description="BRICHOS" evidence="8">
    <location>
        <begin position="64"/>
        <end position="156"/>
    </location>
</feature>
<keyword evidence="3" id="KW-0812">Transmembrane</keyword>
<dbReference type="GO" id="GO:0016020">
    <property type="term" value="C:membrane"/>
    <property type="evidence" value="ECO:0007669"/>
    <property type="project" value="UniProtKB-SubCell"/>
</dbReference>
<keyword evidence="6" id="KW-1015">Disulfide bond</keyword>
<dbReference type="Proteomes" id="UP000694620">
    <property type="component" value="Chromosome 12"/>
</dbReference>
<gene>
    <name evidence="9" type="primary">TNMD</name>
</gene>
<dbReference type="Gene3D" id="3.30.390.150">
    <property type="match status" value="1"/>
</dbReference>
<keyword evidence="10" id="KW-1185">Reference proteome</keyword>
<evidence type="ECO:0000259" key="8">
    <source>
        <dbReference type="PROSITE" id="PS50869"/>
    </source>
</evidence>
<comment type="subcellular location">
    <subcellularLocation>
        <location evidence="1">Membrane</location>
        <topology evidence="1">Single-pass membrane protein</topology>
    </subcellularLocation>
</comment>
<evidence type="ECO:0000256" key="4">
    <source>
        <dbReference type="ARBA" id="ARBA00022989"/>
    </source>
</evidence>
<evidence type="ECO:0000256" key="6">
    <source>
        <dbReference type="ARBA" id="ARBA00023157"/>
    </source>
</evidence>
<keyword evidence="7" id="KW-0325">Glycoprotein</keyword>
<reference evidence="9" key="2">
    <citation type="submission" date="2025-08" db="UniProtKB">
        <authorList>
            <consortium name="Ensembl"/>
        </authorList>
    </citation>
    <scope>IDENTIFICATION</scope>
</reference>
<comment type="similarity">
    <text evidence="2">Belongs to the chondromodulin-1 family.</text>
</comment>
<dbReference type="PANTHER" id="PTHR14064:SF3">
    <property type="entry name" value="TENOMODULIN"/>
    <property type="match status" value="1"/>
</dbReference>
<dbReference type="GeneTree" id="ENSGT00480000042679"/>
<evidence type="ECO:0000256" key="2">
    <source>
        <dbReference type="ARBA" id="ARBA00009898"/>
    </source>
</evidence>
<name>A0A8C4SQ58_ERPCA</name>
<organism evidence="9 10">
    <name type="scientific">Erpetoichthys calabaricus</name>
    <name type="common">Rope fish</name>
    <name type="synonym">Calamoichthys calabaricus</name>
    <dbReference type="NCBI Taxonomy" id="27687"/>
    <lineage>
        <taxon>Eukaryota</taxon>
        <taxon>Metazoa</taxon>
        <taxon>Chordata</taxon>
        <taxon>Craniata</taxon>
        <taxon>Vertebrata</taxon>
        <taxon>Euteleostomi</taxon>
        <taxon>Actinopterygii</taxon>
        <taxon>Polypteriformes</taxon>
        <taxon>Polypteridae</taxon>
        <taxon>Erpetoichthys</taxon>
    </lineage>
</organism>
<dbReference type="GO" id="GO:0001937">
    <property type="term" value="P:negative regulation of endothelial cell proliferation"/>
    <property type="evidence" value="ECO:0007669"/>
    <property type="project" value="TreeGrafter"/>
</dbReference>
<dbReference type="SMART" id="SM01039">
    <property type="entry name" value="BRICHOS"/>
    <property type="match status" value="1"/>
</dbReference>
<evidence type="ECO:0000256" key="3">
    <source>
        <dbReference type="ARBA" id="ARBA00022692"/>
    </source>
</evidence>
<accession>A0A8C4SQ58</accession>
<evidence type="ECO:0000256" key="5">
    <source>
        <dbReference type="ARBA" id="ARBA00023136"/>
    </source>
</evidence>
<dbReference type="Pfam" id="PF04089">
    <property type="entry name" value="BRICHOS"/>
    <property type="match status" value="1"/>
</dbReference>
<evidence type="ECO:0000256" key="1">
    <source>
        <dbReference type="ARBA" id="ARBA00004167"/>
    </source>
</evidence>